<accession>A0A8B8E8K4</accession>
<name>A0A8B8E8K4_CRAVI</name>
<dbReference type="Proteomes" id="UP000694844">
    <property type="component" value="Chromosome 5"/>
</dbReference>
<organism evidence="2 3">
    <name type="scientific">Crassostrea virginica</name>
    <name type="common">Eastern oyster</name>
    <dbReference type="NCBI Taxonomy" id="6565"/>
    <lineage>
        <taxon>Eukaryota</taxon>
        <taxon>Metazoa</taxon>
        <taxon>Spiralia</taxon>
        <taxon>Lophotrochozoa</taxon>
        <taxon>Mollusca</taxon>
        <taxon>Bivalvia</taxon>
        <taxon>Autobranchia</taxon>
        <taxon>Pteriomorphia</taxon>
        <taxon>Ostreida</taxon>
        <taxon>Ostreoidea</taxon>
        <taxon>Ostreidae</taxon>
        <taxon>Crassostrea</taxon>
    </lineage>
</organism>
<feature type="region of interest" description="Disordered" evidence="1">
    <location>
        <begin position="1"/>
        <end position="115"/>
    </location>
</feature>
<sequence>MNPDTKERPAHKDTPQNLVMNPDTKERPAHKNTPQNLVMNPDTKERPAQRYAAEPRYDPRYKREASPDRYAAEPRYEPRYKREASPDRYAAESPSGRYKRSAIRGGQRGAARPGVRVNDNGRIIRKENGPPVPVLKRVQPREQEFQYQYQYMYEPQYYVDPVPAYGTGELDCSCKNECAYDEFENGDCAQDQTKCCKFEY</sequence>
<dbReference type="OrthoDB" id="10640192at2759"/>
<evidence type="ECO:0000313" key="2">
    <source>
        <dbReference type="Proteomes" id="UP000694844"/>
    </source>
</evidence>
<dbReference type="GeneID" id="111132426"/>
<gene>
    <name evidence="3" type="primary">LOC111132426</name>
</gene>
<keyword evidence="2" id="KW-1185">Reference proteome</keyword>
<feature type="compositionally biased region" description="Basic and acidic residues" evidence="1">
    <location>
        <begin position="1"/>
        <end position="14"/>
    </location>
</feature>
<evidence type="ECO:0000256" key="1">
    <source>
        <dbReference type="SAM" id="MobiDB-lite"/>
    </source>
</evidence>
<evidence type="ECO:0000313" key="3">
    <source>
        <dbReference type="RefSeq" id="XP_022335938.1"/>
    </source>
</evidence>
<feature type="compositionally biased region" description="Basic and acidic residues" evidence="1">
    <location>
        <begin position="42"/>
        <end position="90"/>
    </location>
</feature>
<dbReference type="KEGG" id="cvn:111132426"/>
<reference evidence="3" key="1">
    <citation type="submission" date="2025-08" db="UniProtKB">
        <authorList>
            <consortium name="RefSeq"/>
        </authorList>
    </citation>
    <scope>IDENTIFICATION</scope>
    <source>
        <tissue evidence="3">Whole sample</tissue>
    </source>
</reference>
<protein>
    <submittedName>
        <fullName evidence="3">Uncharacterized protein LOC111132426</fullName>
    </submittedName>
</protein>
<dbReference type="AlphaFoldDB" id="A0A8B8E8K4"/>
<dbReference type="RefSeq" id="XP_022335938.1">
    <property type="nucleotide sequence ID" value="XM_022480230.1"/>
</dbReference>
<proteinExistence type="predicted"/>